<gene>
    <name evidence="2" type="ORF">CEUSTIGMA_g5615.t1</name>
</gene>
<reference evidence="2 3" key="1">
    <citation type="submission" date="2017-08" db="EMBL/GenBank/DDBJ databases">
        <title>Acidophilic green algal genome provides insights into adaptation to an acidic environment.</title>
        <authorList>
            <person name="Hirooka S."/>
            <person name="Hirose Y."/>
            <person name="Kanesaki Y."/>
            <person name="Higuchi S."/>
            <person name="Fujiwara T."/>
            <person name="Onuma R."/>
            <person name="Era A."/>
            <person name="Ohbayashi R."/>
            <person name="Uzuka A."/>
            <person name="Nozaki H."/>
            <person name="Yoshikawa H."/>
            <person name="Miyagishima S.Y."/>
        </authorList>
    </citation>
    <scope>NUCLEOTIDE SEQUENCE [LARGE SCALE GENOMIC DNA]</scope>
    <source>
        <strain evidence="2 3">NIES-2499</strain>
    </source>
</reference>
<comment type="caution">
    <text evidence="2">The sequence shown here is derived from an EMBL/GenBank/DDBJ whole genome shotgun (WGS) entry which is preliminary data.</text>
</comment>
<sequence length="858" mass="93295">MDHAKTTISIQDAVILRCLETADMLAQDCLSIQTCKESSVYATVSQFTDVVPDSADMYIKNKSQATVEQAFTCGLGTEKESVSSIDTSKASPPGQNNKAASDITCNLPAAARKEHVPASLNQIDESGSNNAGFRESEPGILALNESPQMDICLTFHKSSCNPECHTWSENIQKLDSKCTAAAKEGLISSAQKPLFECLSIGSAAVVPDPVSQSCNINCFQQPGLSLCELSENKGVMPAVEVQGIIHTSPSDDDAFLLKSRQADEPEQLIGSTDANVFKTGTMRPDDVHPARLQDCVKEPQEQMSVEMHVSSPSYNPELTDTAVPIAAEPKISIAVTSFSDTLCAAESVDLTKRQTSHLAMSPEISKELKHCDPCLISTCQHCPTTRSSLPKPDDLLSLIRAEQLQPCLLPNPDPGIHNCNSGKPAVKGDLTTGAQCISISSSRECEIQVKGIFAESLNLESNMPVLTSDPPSPTKADNGHLDSSFTQKIATPVHHPYPLQCSMAEQLSSEGEVHLTGSQGCKLSVIPHEQVARDRRKDANMIRTLELQLHPASIGQHCNTNTQIKSSESLRLNANHNLVRSHSGYEEMAQKLGLFDQIQTASVEQEAHTECLLPKNDSLCTLRSNTVDFVQPSSDKSKFDNLQRVAPYQTITSQEMHVTHHPSQGGQVSHDKLPSMRSSNDHPQIPFLKSPALIEARQKSEAVKQADRAVMRSLDNSLSSESSCTKRAKLMPTGCKVLLLEAMDGQHSKTDQAVISIQGSYLLEPDEPLHNDEQEVHLVQGTKNALAMPFRGAKSPDSMKGGRLTWSEGLQESHELTEAKTVAGRPLFAQYLVPGLRKPKGPNHKPLHPGARYNRDRN</sequence>
<proteinExistence type="predicted"/>
<protein>
    <submittedName>
        <fullName evidence="2">Uncharacterized protein</fullName>
    </submittedName>
</protein>
<evidence type="ECO:0000256" key="1">
    <source>
        <dbReference type="SAM" id="MobiDB-lite"/>
    </source>
</evidence>
<dbReference type="Proteomes" id="UP000232323">
    <property type="component" value="Unassembled WGS sequence"/>
</dbReference>
<feature type="region of interest" description="Disordered" evidence="1">
    <location>
        <begin position="660"/>
        <end position="680"/>
    </location>
</feature>
<dbReference type="EMBL" id="BEGY01000030">
    <property type="protein sequence ID" value="GAX78173.1"/>
    <property type="molecule type" value="Genomic_DNA"/>
</dbReference>
<evidence type="ECO:0000313" key="2">
    <source>
        <dbReference type="EMBL" id="GAX78173.1"/>
    </source>
</evidence>
<accession>A0A250X523</accession>
<feature type="region of interest" description="Disordered" evidence="1">
    <location>
        <begin position="835"/>
        <end position="858"/>
    </location>
</feature>
<feature type="compositionally biased region" description="Basic residues" evidence="1">
    <location>
        <begin position="837"/>
        <end position="847"/>
    </location>
</feature>
<keyword evidence="3" id="KW-1185">Reference proteome</keyword>
<evidence type="ECO:0000313" key="3">
    <source>
        <dbReference type="Proteomes" id="UP000232323"/>
    </source>
</evidence>
<name>A0A250X523_9CHLO</name>
<organism evidence="2 3">
    <name type="scientific">Chlamydomonas eustigma</name>
    <dbReference type="NCBI Taxonomy" id="1157962"/>
    <lineage>
        <taxon>Eukaryota</taxon>
        <taxon>Viridiplantae</taxon>
        <taxon>Chlorophyta</taxon>
        <taxon>core chlorophytes</taxon>
        <taxon>Chlorophyceae</taxon>
        <taxon>CS clade</taxon>
        <taxon>Chlamydomonadales</taxon>
        <taxon>Chlamydomonadaceae</taxon>
        <taxon>Chlamydomonas</taxon>
    </lineage>
</organism>
<dbReference type="AlphaFoldDB" id="A0A250X523"/>